<feature type="domain" description="DUF7507" evidence="3">
    <location>
        <begin position="728"/>
        <end position="824"/>
    </location>
</feature>
<evidence type="ECO:0000313" key="5">
    <source>
        <dbReference type="EMBL" id="CAB4924460.1"/>
    </source>
</evidence>
<accession>A0A6J7I158</accession>
<feature type="domain" description="DUF11" evidence="2">
    <location>
        <begin position="486"/>
        <end position="603"/>
    </location>
</feature>
<organism evidence="5">
    <name type="scientific">freshwater metagenome</name>
    <dbReference type="NCBI Taxonomy" id="449393"/>
    <lineage>
        <taxon>unclassified sequences</taxon>
        <taxon>metagenomes</taxon>
        <taxon>ecological metagenomes</taxon>
    </lineage>
</organism>
<evidence type="ECO:0000259" key="2">
    <source>
        <dbReference type="Pfam" id="PF01345"/>
    </source>
</evidence>
<proteinExistence type="predicted"/>
<evidence type="ECO:0000256" key="1">
    <source>
        <dbReference type="SAM" id="MobiDB-lite"/>
    </source>
</evidence>
<dbReference type="Pfam" id="PF24514">
    <property type="entry name" value="SpaA_4"/>
    <property type="match status" value="1"/>
</dbReference>
<protein>
    <submittedName>
        <fullName evidence="5">Unannotated protein</fullName>
    </submittedName>
</protein>
<evidence type="ECO:0000259" key="4">
    <source>
        <dbReference type="Pfam" id="PF24514"/>
    </source>
</evidence>
<sequence length="1061" mass="109951">MPSYAVRGTTRWLPAVLLTALLFAGFAVLGVSRASAADSIELSATSTPLSGSTFQGGDGNQRTGIPSSVRDWQDVTGTGSGMRALVDASNPDKQFGGGSKEGTPDEWTFDTSGAEATPSKTNFKVAWSLFEGDTYLHSAFRRQSSTGQAFLAFELNQDVRQWTNGAGALIPCRTTGDLLITYFVDNANPDKISLYVQKWESATTVSAAEAAAGRTNGEGCAKSGTLVSVSVDAALAQGAVNTPTNNLAAAEMQALRNLSGQTTAIKDLIDAGAIDDPLEASTAASCSGTAGWICAGLFGEGSLNLRGLYAGAFGEEACFSFGSMWAHGRSSESSSAALQDYVAPVTARIADCDARIHVRKRVGDNGQYVSGGADWHFTVDGVPSPITVDGTPSGQNMTGTDGTTVFNLGNIPSSGATGTVTIAETQQAGHVFDSGSCKLSTEANGWEDPNGTTIGSFSNGVATLTDLAISRGTDWWCTFNNLLTPDLSVTKTADDASVNAGDGIGFVITTTNAGPGTASGVALGDDLPAGVTWNIASQSDTSDPFDCVITGAPGSQKLACDYGTLAADATRAVHVTATTSFIACSTYDNTATLTASNSPDREDSATVTCLEPATVRIVKDVSNVADDDTQFGFTSTLTPNSGDQSTTFKLAETDSRKVFRVHPGASYVITEDNPLPSGYRLTGASCSATQTNPSLNTNDPTDRKVTTVELAPGADVTCTFTNERLSGGITVVKSPATQDLYLDGTASYSYLVTASGTSDLSDVSVSDDHCSNVTPTSVALLEAGSSTTFTCSVSAATLFGTGTDPITNTATANGTTRGGSTVQDTDTALTRLLTPGIAIAKTGPATATAGALLTYTLNVSNTGNTSFLAGQVRVTDPLCEAPPALVTTNGDTTPEQLDPSDRWTYTCQAQTTVGETQVVNTGLVNGTDTGGKVVTADDQATTVLTAPIIVVSPETAASVPGRARLAGTVGCASSRYAYAAVTGQRITRVTFYVNGHKVKTLRHPNSGSRYLLRYRTKTLRYGTYKVTARVVFATSSLTRAKTLRLQFSRCRPQVIAPRFTG</sequence>
<dbReference type="InterPro" id="IPR051172">
    <property type="entry name" value="Chlamydia_OmcB"/>
</dbReference>
<reference evidence="5" key="1">
    <citation type="submission" date="2020-05" db="EMBL/GenBank/DDBJ databases">
        <authorList>
            <person name="Chiriac C."/>
            <person name="Salcher M."/>
            <person name="Ghai R."/>
            <person name="Kavagutti S V."/>
        </authorList>
    </citation>
    <scope>NUCLEOTIDE SEQUENCE</scope>
</reference>
<feature type="region of interest" description="Disordered" evidence="1">
    <location>
        <begin position="87"/>
        <end position="106"/>
    </location>
</feature>
<gene>
    <name evidence="5" type="ORF">UFOPK3674_00757</name>
</gene>
<feature type="domain" description="DUF7507" evidence="3">
    <location>
        <begin position="835"/>
        <end position="936"/>
    </location>
</feature>
<dbReference type="NCBIfam" id="TIGR01451">
    <property type="entry name" value="B_ant_repeat"/>
    <property type="match status" value="2"/>
</dbReference>
<dbReference type="Pfam" id="PF24346">
    <property type="entry name" value="DUF7507"/>
    <property type="match status" value="2"/>
</dbReference>
<dbReference type="PANTHER" id="PTHR34819">
    <property type="entry name" value="LARGE CYSTEINE-RICH PERIPLASMIC PROTEIN OMCB"/>
    <property type="match status" value="1"/>
</dbReference>
<feature type="domain" description="SpaA-like prealbumin fold" evidence="4">
    <location>
        <begin position="622"/>
        <end position="724"/>
    </location>
</feature>
<dbReference type="InterPro" id="IPR047589">
    <property type="entry name" value="DUF11_rpt"/>
</dbReference>
<dbReference type="AlphaFoldDB" id="A0A6J7I158"/>
<dbReference type="EMBL" id="CAFBMX010000003">
    <property type="protein sequence ID" value="CAB4924460.1"/>
    <property type="molecule type" value="Genomic_DNA"/>
</dbReference>
<dbReference type="Pfam" id="PF01345">
    <property type="entry name" value="DUF11"/>
    <property type="match status" value="1"/>
</dbReference>
<name>A0A6J7I158_9ZZZZ</name>
<dbReference type="InterPro" id="IPR055371">
    <property type="entry name" value="SpaA_PFL_dom_4"/>
</dbReference>
<feature type="region of interest" description="Disordered" evidence="1">
    <location>
        <begin position="47"/>
        <end position="71"/>
    </location>
</feature>
<dbReference type="InterPro" id="IPR001434">
    <property type="entry name" value="OmcB-like_DUF11"/>
</dbReference>
<evidence type="ECO:0000259" key="3">
    <source>
        <dbReference type="Pfam" id="PF24346"/>
    </source>
</evidence>
<dbReference type="InterPro" id="IPR055354">
    <property type="entry name" value="DUF7507"/>
</dbReference>
<dbReference type="Gene3D" id="2.60.40.1140">
    <property type="entry name" value="Collagen-binding surface protein Cna, B-type domain"/>
    <property type="match status" value="1"/>
</dbReference>